<dbReference type="InterPro" id="IPR015413">
    <property type="entry name" value="Methionyl/Leucyl_tRNA_Synth"/>
</dbReference>
<dbReference type="CDD" id="cd07957">
    <property type="entry name" value="Anticodon_Ia_Met"/>
    <property type="match status" value="1"/>
</dbReference>
<dbReference type="InterPro" id="IPR001412">
    <property type="entry name" value="aa-tRNA-synth_I_CS"/>
</dbReference>
<evidence type="ECO:0000256" key="4">
    <source>
        <dbReference type="ARBA" id="ARBA00022490"/>
    </source>
</evidence>
<dbReference type="FunFam" id="2.20.28.20:FF:000001">
    <property type="entry name" value="Methionine--tRNA ligase"/>
    <property type="match status" value="1"/>
</dbReference>
<evidence type="ECO:0000256" key="12">
    <source>
        <dbReference type="ARBA" id="ARBA00030904"/>
    </source>
</evidence>
<dbReference type="InterPro" id="IPR029038">
    <property type="entry name" value="MetRS_Zn"/>
</dbReference>
<keyword evidence="19" id="KW-1185">Reference proteome</keyword>
<dbReference type="SUPFAM" id="SSF52374">
    <property type="entry name" value="Nucleotidylyl transferase"/>
    <property type="match status" value="1"/>
</dbReference>
<comment type="similarity">
    <text evidence="2 14">Belongs to the class-I aminoacyl-tRNA synthetase family.</text>
</comment>
<evidence type="ECO:0000256" key="6">
    <source>
        <dbReference type="ARBA" id="ARBA00022598"/>
    </source>
</evidence>
<evidence type="ECO:0000256" key="11">
    <source>
        <dbReference type="ARBA" id="ARBA00023146"/>
    </source>
</evidence>
<feature type="domain" description="Methionyl/Leucyl tRNA synthetase" evidence="16">
    <location>
        <begin position="16"/>
        <end position="417"/>
    </location>
</feature>
<evidence type="ECO:0000256" key="13">
    <source>
        <dbReference type="ARBA" id="ARBA00047364"/>
    </source>
</evidence>
<dbReference type="PANTHER" id="PTHR45765">
    <property type="entry name" value="METHIONINE--TRNA LIGASE"/>
    <property type="match status" value="1"/>
</dbReference>
<dbReference type="AlphaFoldDB" id="A0A8H6FDP8"/>
<evidence type="ECO:0000313" key="19">
    <source>
        <dbReference type="Proteomes" id="UP000593566"/>
    </source>
</evidence>
<feature type="domain" description="Methionyl-tRNA synthetase anticodon-binding" evidence="17">
    <location>
        <begin position="444"/>
        <end position="581"/>
    </location>
</feature>
<dbReference type="NCBIfam" id="TIGR00398">
    <property type="entry name" value="metG"/>
    <property type="match status" value="1"/>
</dbReference>
<accession>A0A8H6FDP8</accession>
<keyword evidence="7 14" id="KW-0547">Nucleotide-binding</keyword>
<evidence type="ECO:0000256" key="8">
    <source>
        <dbReference type="ARBA" id="ARBA00022840"/>
    </source>
</evidence>
<dbReference type="Proteomes" id="UP000593566">
    <property type="component" value="Unassembled WGS sequence"/>
</dbReference>
<dbReference type="SUPFAM" id="SSF47323">
    <property type="entry name" value="Anticodon-binding domain of a subclass of class I aminoacyl-tRNA synthetases"/>
    <property type="match status" value="1"/>
</dbReference>
<dbReference type="GO" id="GO:0017101">
    <property type="term" value="C:aminoacyl-tRNA synthetase multienzyme complex"/>
    <property type="evidence" value="ECO:0007669"/>
    <property type="project" value="TreeGrafter"/>
</dbReference>
<dbReference type="EC" id="6.1.1.10" evidence="3"/>
<evidence type="ECO:0000259" key="17">
    <source>
        <dbReference type="Pfam" id="PF19303"/>
    </source>
</evidence>
<dbReference type="InterPro" id="IPR023458">
    <property type="entry name" value="Met-tRNA_ligase_1"/>
</dbReference>
<dbReference type="Gene3D" id="2.20.28.20">
    <property type="entry name" value="Methionyl-tRNA synthetase, Zn-domain"/>
    <property type="match status" value="1"/>
</dbReference>
<dbReference type="Gene3D" id="3.40.50.620">
    <property type="entry name" value="HUPs"/>
    <property type="match status" value="1"/>
</dbReference>
<evidence type="ECO:0000256" key="10">
    <source>
        <dbReference type="ARBA" id="ARBA00022917"/>
    </source>
</evidence>
<evidence type="ECO:0000256" key="2">
    <source>
        <dbReference type="ARBA" id="ARBA00005594"/>
    </source>
</evidence>
<dbReference type="GeneID" id="59339022"/>
<dbReference type="RefSeq" id="XP_037153118.1">
    <property type="nucleotide sequence ID" value="XM_037301484.1"/>
</dbReference>
<feature type="compositionally biased region" description="Low complexity" evidence="15">
    <location>
        <begin position="626"/>
        <end position="637"/>
    </location>
</feature>
<dbReference type="InterPro" id="IPR014729">
    <property type="entry name" value="Rossmann-like_a/b/a_fold"/>
</dbReference>
<keyword evidence="4" id="KW-0963">Cytoplasm</keyword>
<comment type="subcellular location">
    <subcellularLocation>
        <location evidence="1">Cytoplasm</location>
    </subcellularLocation>
</comment>
<comment type="catalytic activity">
    <reaction evidence="13">
        <text>tRNA(Met) + L-methionine + ATP = L-methionyl-tRNA(Met) + AMP + diphosphate</text>
        <dbReference type="Rhea" id="RHEA:13481"/>
        <dbReference type="Rhea" id="RHEA-COMP:9667"/>
        <dbReference type="Rhea" id="RHEA-COMP:9698"/>
        <dbReference type="ChEBI" id="CHEBI:30616"/>
        <dbReference type="ChEBI" id="CHEBI:33019"/>
        <dbReference type="ChEBI" id="CHEBI:57844"/>
        <dbReference type="ChEBI" id="CHEBI:78442"/>
        <dbReference type="ChEBI" id="CHEBI:78530"/>
        <dbReference type="ChEBI" id="CHEBI:456215"/>
        <dbReference type="EC" id="6.1.1.10"/>
    </reaction>
</comment>
<sequence>MEAPGRILPIKGKTNVLITSALPYVNNVPHLGNIVGSVLSADVFSRYNKARGRPTLFVCGTDEYGTATETKALEENVSPRELCDKYNQIHAEIYEWFEIGFDIFGRTSTQQQQDITQSIFRKLYENDYLIERTSQQPYCEKHKSFLADRYIEGTCPKCGYEDARGDQCDKCGSVDYGPLDLKNARCKIDPDATPVVRETRHIHIRLDKLQPDIQKWFKKASEDGAWSSNGKVITESWLKQGLRDRGITRDLKWGTPIPLDVFADEKDREIYKDKVFYVWFDACIGYVSITANYTKDWEKWWRNPDVKLYQFMGKDNVPFHSVIFPGSQIGTKEPWTMLHHLSTTEYLNYENGKFSKSRGVGVFGNNAKDTGVPADVWRYYLLKHRPETADSQFEWRDFVAQNNNELLAKLGNFVNRILKLVNSKIYDSIIPDYTAKYSDPVFEQARAEINQHLKQYLKDLEAVNLKDGLQSAMDIAQAGNNLIQSNKLDNKLAANEPEKAAAVIGLAINIIYLCAGIFEPYLPATSKSILEQLDAPFLFIPDHWTADDIKPGHHIGKAKHLFILIDPKKEDEWRDMYGGTQAERLKKEEETAKKAAAKAAVKAKKAEKKTKKPEHQVEKVHAQPSVEETATGGAEATEVGKEPVDAVTDGFQQVTLPSS</sequence>
<proteinExistence type="inferred from homology"/>
<dbReference type="PROSITE" id="PS00178">
    <property type="entry name" value="AA_TRNA_LIGASE_I"/>
    <property type="match status" value="1"/>
</dbReference>
<dbReference type="Gene3D" id="1.10.730.10">
    <property type="entry name" value="Isoleucyl-tRNA Synthetase, Domain 1"/>
    <property type="match status" value="1"/>
</dbReference>
<evidence type="ECO:0000256" key="1">
    <source>
        <dbReference type="ARBA" id="ARBA00004496"/>
    </source>
</evidence>
<dbReference type="FunFam" id="1.10.730.10:FF:000031">
    <property type="entry name" value="Putative Methionyl-tRNA synthetase"/>
    <property type="match status" value="1"/>
</dbReference>
<dbReference type="CDD" id="cd00814">
    <property type="entry name" value="MetRS_core"/>
    <property type="match status" value="1"/>
</dbReference>
<dbReference type="GO" id="GO:0000049">
    <property type="term" value="F:tRNA binding"/>
    <property type="evidence" value="ECO:0007669"/>
    <property type="project" value="UniProtKB-KW"/>
</dbReference>
<evidence type="ECO:0000256" key="5">
    <source>
        <dbReference type="ARBA" id="ARBA00022555"/>
    </source>
</evidence>
<dbReference type="InterPro" id="IPR033911">
    <property type="entry name" value="MetRS_core"/>
</dbReference>
<dbReference type="InterPro" id="IPR009080">
    <property type="entry name" value="tRNAsynth_Ia_anticodon-bd"/>
</dbReference>
<keyword evidence="9" id="KW-0694">RNA-binding</keyword>
<name>A0A8H6FDP8_9LECA</name>
<dbReference type="InterPro" id="IPR014758">
    <property type="entry name" value="Met-tRNA_synth"/>
</dbReference>
<dbReference type="SUPFAM" id="SSF57770">
    <property type="entry name" value="Methionyl-tRNA synthetase (MetRS), Zn-domain"/>
    <property type="match status" value="1"/>
</dbReference>
<dbReference type="GO" id="GO:0004825">
    <property type="term" value="F:methionine-tRNA ligase activity"/>
    <property type="evidence" value="ECO:0007669"/>
    <property type="project" value="UniProtKB-EC"/>
</dbReference>
<feature type="compositionally biased region" description="Polar residues" evidence="15">
    <location>
        <begin position="650"/>
        <end position="659"/>
    </location>
</feature>
<dbReference type="PANTHER" id="PTHR45765:SF1">
    <property type="entry name" value="METHIONINE--TRNA LIGASE, CYTOPLASMIC"/>
    <property type="match status" value="1"/>
</dbReference>
<reference evidence="18 19" key="1">
    <citation type="journal article" date="2020" name="Genomics">
        <title>Complete, high-quality genomes from long-read metagenomic sequencing of two wolf lichen thalli reveals enigmatic genome architecture.</title>
        <authorList>
            <person name="McKenzie S.K."/>
            <person name="Walston R.F."/>
            <person name="Allen J.L."/>
        </authorList>
    </citation>
    <scope>NUCLEOTIDE SEQUENCE [LARGE SCALE GENOMIC DNA]</scope>
    <source>
        <strain evidence="18">WasteWater1</strain>
    </source>
</reference>
<dbReference type="PRINTS" id="PR01041">
    <property type="entry name" value="TRNASYNTHMET"/>
</dbReference>
<dbReference type="GO" id="GO:0005829">
    <property type="term" value="C:cytosol"/>
    <property type="evidence" value="ECO:0007669"/>
    <property type="project" value="TreeGrafter"/>
</dbReference>
<dbReference type="Pfam" id="PF19303">
    <property type="entry name" value="Anticodon_3"/>
    <property type="match status" value="1"/>
</dbReference>
<evidence type="ECO:0000256" key="7">
    <source>
        <dbReference type="ARBA" id="ARBA00022741"/>
    </source>
</evidence>
<dbReference type="InterPro" id="IPR041872">
    <property type="entry name" value="Anticodon_Met"/>
</dbReference>
<keyword evidence="6 14" id="KW-0436">Ligase</keyword>
<dbReference type="GO" id="GO:0006431">
    <property type="term" value="P:methionyl-tRNA aminoacylation"/>
    <property type="evidence" value="ECO:0007669"/>
    <property type="project" value="InterPro"/>
</dbReference>
<evidence type="ECO:0000256" key="14">
    <source>
        <dbReference type="RuleBase" id="RU363039"/>
    </source>
</evidence>
<keyword evidence="11 14" id="KW-0030">Aminoacyl-tRNA synthetase</keyword>
<protein>
    <recommendedName>
        <fullName evidence="3">methionine--tRNA ligase</fullName>
        <ecNumber evidence="3">6.1.1.10</ecNumber>
    </recommendedName>
    <alternativeName>
        <fullName evidence="12">Methionyl-tRNA synthetase</fullName>
    </alternativeName>
</protein>
<dbReference type="GO" id="GO:0005524">
    <property type="term" value="F:ATP binding"/>
    <property type="evidence" value="ECO:0007669"/>
    <property type="project" value="UniProtKB-KW"/>
</dbReference>
<evidence type="ECO:0000256" key="15">
    <source>
        <dbReference type="SAM" id="MobiDB-lite"/>
    </source>
</evidence>
<evidence type="ECO:0000256" key="3">
    <source>
        <dbReference type="ARBA" id="ARBA00012838"/>
    </source>
</evidence>
<feature type="region of interest" description="Disordered" evidence="15">
    <location>
        <begin position="602"/>
        <end position="659"/>
    </location>
</feature>
<keyword evidence="5" id="KW-0820">tRNA-binding</keyword>
<evidence type="ECO:0000259" key="16">
    <source>
        <dbReference type="Pfam" id="PF09334"/>
    </source>
</evidence>
<keyword evidence="8 14" id="KW-0067">ATP-binding</keyword>
<gene>
    <name evidence="18" type="ORF">HO133_010632</name>
</gene>
<organism evidence="18 19">
    <name type="scientific">Letharia lupina</name>
    <dbReference type="NCBI Taxonomy" id="560253"/>
    <lineage>
        <taxon>Eukaryota</taxon>
        <taxon>Fungi</taxon>
        <taxon>Dikarya</taxon>
        <taxon>Ascomycota</taxon>
        <taxon>Pezizomycotina</taxon>
        <taxon>Lecanoromycetes</taxon>
        <taxon>OSLEUM clade</taxon>
        <taxon>Lecanoromycetidae</taxon>
        <taxon>Lecanorales</taxon>
        <taxon>Lecanorineae</taxon>
        <taxon>Parmeliaceae</taxon>
        <taxon>Letharia</taxon>
    </lineage>
</organism>
<comment type="caution">
    <text evidence="18">The sequence shown here is derived from an EMBL/GenBank/DDBJ whole genome shotgun (WGS) entry which is preliminary data.</text>
</comment>
<feature type="compositionally biased region" description="Basic residues" evidence="15">
    <location>
        <begin position="602"/>
        <end position="612"/>
    </location>
</feature>
<evidence type="ECO:0000313" key="18">
    <source>
        <dbReference type="EMBL" id="KAF6224058.1"/>
    </source>
</evidence>
<keyword evidence="10 14" id="KW-0648">Protein biosynthesis</keyword>
<dbReference type="Pfam" id="PF09334">
    <property type="entry name" value="tRNA-synt_1g"/>
    <property type="match status" value="1"/>
</dbReference>
<dbReference type="EMBL" id="JACCJB010000009">
    <property type="protein sequence ID" value="KAF6224058.1"/>
    <property type="molecule type" value="Genomic_DNA"/>
</dbReference>
<evidence type="ECO:0000256" key="9">
    <source>
        <dbReference type="ARBA" id="ARBA00022884"/>
    </source>
</evidence>